<feature type="domain" description="Fumarylacetoacetase-like C-terminal" evidence="4">
    <location>
        <begin position="4"/>
        <end position="96"/>
    </location>
</feature>
<dbReference type="OrthoDB" id="10497889at2759"/>
<dbReference type="STRING" id="660122.C7ZQ19"/>
<proteinExistence type="inferred from homology"/>
<name>C7ZQ19_FUSV7</name>
<dbReference type="Pfam" id="PF01557">
    <property type="entry name" value="FAA_hydrolase"/>
    <property type="match status" value="1"/>
</dbReference>
<dbReference type="GeneID" id="9667135"/>
<keyword evidence="2" id="KW-0479">Metal-binding</keyword>
<evidence type="ECO:0000256" key="2">
    <source>
        <dbReference type="ARBA" id="ARBA00022723"/>
    </source>
</evidence>
<evidence type="ECO:0000259" key="4">
    <source>
        <dbReference type="Pfam" id="PF01557"/>
    </source>
</evidence>
<dbReference type="InParanoid" id="C7ZQ19"/>
<dbReference type="HOGENOM" id="CLU_1082171_0_0_1"/>
<gene>
    <name evidence="5" type="ORF">NECHADRAFT_88824</name>
</gene>
<evidence type="ECO:0000313" key="5">
    <source>
        <dbReference type="EMBL" id="EEU33896.1"/>
    </source>
</evidence>
<dbReference type="PANTHER" id="PTHR11820">
    <property type="entry name" value="ACYLPYRUVASE"/>
    <property type="match status" value="1"/>
</dbReference>
<dbReference type="GO" id="GO:0003824">
    <property type="term" value="F:catalytic activity"/>
    <property type="evidence" value="ECO:0007669"/>
    <property type="project" value="InterPro"/>
</dbReference>
<dbReference type="GO" id="GO:0046872">
    <property type="term" value="F:metal ion binding"/>
    <property type="evidence" value="ECO:0007669"/>
    <property type="project" value="UniProtKB-KW"/>
</dbReference>
<dbReference type="PANTHER" id="PTHR11820:SF100">
    <property type="entry name" value="FUMARYLACETOACETATE HYDROLASE FAMILY PROTEIN (AFU_ORTHOLOGUE AFUA_4G01490)"/>
    <property type="match status" value="1"/>
</dbReference>
<dbReference type="KEGG" id="nhe:NECHADRAFT_88824"/>
<reference evidence="5 6" key="1">
    <citation type="journal article" date="2009" name="PLoS Genet.">
        <title>The genome of Nectria haematococca: contribution of supernumerary chromosomes to gene expansion.</title>
        <authorList>
            <person name="Coleman J.J."/>
            <person name="Rounsley S.D."/>
            <person name="Rodriguez-Carres M."/>
            <person name="Kuo A."/>
            <person name="Wasmann C.C."/>
            <person name="Grimwood J."/>
            <person name="Schmutz J."/>
            <person name="Taga M."/>
            <person name="White G.J."/>
            <person name="Zhou S."/>
            <person name="Schwartz D.C."/>
            <person name="Freitag M."/>
            <person name="Ma L.J."/>
            <person name="Danchin E.G."/>
            <person name="Henrissat B."/>
            <person name="Coutinho P.M."/>
            <person name="Nelson D.R."/>
            <person name="Straney D."/>
            <person name="Napoli C.A."/>
            <person name="Barker B.M."/>
            <person name="Gribskov M."/>
            <person name="Rep M."/>
            <person name="Kroken S."/>
            <person name="Molnar I."/>
            <person name="Rensing C."/>
            <person name="Kennell J.C."/>
            <person name="Zamora J."/>
            <person name="Farman M.L."/>
            <person name="Selker E.U."/>
            <person name="Salamov A."/>
            <person name="Shapiro H."/>
            <person name="Pangilinan J."/>
            <person name="Lindquist E."/>
            <person name="Lamers C."/>
            <person name="Grigoriev I.V."/>
            <person name="Geiser D.M."/>
            <person name="Covert S.F."/>
            <person name="Temporini E."/>
            <person name="Vanetten H.D."/>
        </authorList>
    </citation>
    <scope>NUCLEOTIDE SEQUENCE [LARGE SCALE GENOMIC DNA]</scope>
    <source>
        <strain evidence="6">ATCC MYA-4622 / CBS 123669 / FGSC 9596 / NRRL 45880 / 77-13-4</strain>
    </source>
</reference>
<feature type="region of interest" description="Disordered" evidence="3">
    <location>
        <begin position="1"/>
        <end position="25"/>
    </location>
</feature>
<dbReference type="eggNOG" id="KOG1535">
    <property type="taxonomic scope" value="Eukaryota"/>
</dbReference>
<keyword evidence="6" id="KW-1185">Reference proteome</keyword>
<evidence type="ECO:0000256" key="1">
    <source>
        <dbReference type="ARBA" id="ARBA00010211"/>
    </source>
</evidence>
<sequence>MHRYNDPAHVRVQEGGSAPPPRPSVFIKPSASVDGDLEDIAIPKITQDGFLDYEGELAIVIGKSGKDISRDKALSHVSGCFAANDLSSRACQRDPHKAGGVPQMDIFAFLANYVLYLMHPIPAYGAELDVVLVPLLAPLAVVVFGRVLELVLDGDPALALVAVRPGDRVRLLVLVLEDGLEHDLVALGDLVARSVDQVPVPVLGQAHGEVPVLVYGRHPLGELVRLDVLVHAPVVKPQGALVHLYLISLIPKASFRD</sequence>
<accession>C7ZQ19</accession>
<evidence type="ECO:0000313" key="6">
    <source>
        <dbReference type="Proteomes" id="UP000005206"/>
    </source>
</evidence>
<dbReference type="EMBL" id="GG698978">
    <property type="protein sequence ID" value="EEU33896.1"/>
    <property type="molecule type" value="Genomic_DNA"/>
</dbReference>
<organism evidence="5 6">
    <name type="scientific">Fusarium vanettenii (strain ATCC MYA-4622 / CBS 123669 / FGSC 9596 / NRRL 45880 / 77-13-4)</name>
    <name type="common">Fusarium solani subsp. pisi</name>
    <dbReference type="NCBI Taxonomy" id="660122"/>
    <lineage>
        <taxon>Eukaryota</taxon>
        <taxon>Fungi</taxon>
        <taxon>Dikarya</taxon>
        <taxon>Ascomycota</taxon>
        <taxon>Pezizomycotina</taxon>
        <taxon>Sordariomycetes</taxon>
        <taxon>Hypocreomycetidae</taxon>
        <taxon>Hypocreales</taxon>
        <taxon>Nectriaceae</taxon>
        <taxon>Fusarium</taxon>
        <taxon>Fusarium solani species complex</taxon>
        <taxon>Fusarium vanettenii</taxon>
    </lineage>
</organism>
<dbReference type="InterPro" id="IPR011234">
    <property type="entry name" value="Fumarylacetoacetase-like_C"/>
</dbReference>
<comment type="similarity">
    <text evidence="1">Belongs to the FAH family.</text>
</comment>
<dbReference type="InterPro" id="IPR036663">
    <property type="entry name" value="Fumarylacetoacetase_C_sf"/>
</dbReference>
<dbReference type="VEuPathDB" id="FungiDB:NECHADRAFT_88824"/>
<dbReference type="Gene3D" id="3.90.850.10">
    <property type="entry name" value="Fumarylacetoacetase-like, C-terminal domain"/>
    <property type="match status" value="1"/>
</dbReference>
<evidence type="ECO:0000256" key="3">
    <source>
        <dbReference type="SAM" id="MobiDB-lite"/>
    </source>
</evidence>
<dbReference type="RefSeq" id="XP_003039609.1">
    <property type="nucleotide sequence ID" value="XM_003039563.1"/>
</dbReference>
<feature type="compositionally biased region" description="Basic and acidic residues" evidence="3">
    <location>
        <begin position="1"/>
        <end position="12"/>
    </location>
</feature>
<dbReference type="AlphaFoldDB" id="C7ZQ19"/>
<dbReference type="SUPFAM" id="SSF56529">
    <property type="entry name" value="FAH"/>
    <property type="match status" value="1"/>
</dbReference>
<dbReference type="Proteomes" id="UP000005206">
    <property type="component" value="Chromosome 17"/>
</dbReference>
<protein>
    <recommendedName>
        <fullName evidence="4">Fumarylacetoacetase-like C-terminal domain-containing protein</fullName>
    </recommendedName>
</protein>